<organism evidence="2 3">
    <name type="scientific">Aquilegia coerulea</name>
    <name type="common">Rocky mountain columbine</name>
    <dbReference type="NCBI Taxonomy" id="218851"/>
    <lineage>
        <taxon>Eukaryota</taxon>
        <taxon>Viridiplantae</taxon>
        <taxon>Streptophyta</taxon>
        <taxon>Embryophyta</taxon>
        <taxon>Tracheophyta</taxon>
        <taxon>Spermatophyta</taxon>
        <taxon>Magnoliopsida</taxon>
        <taxon>Ranunculales</taxon>
        <taxon>Ranunculaceae</taxon>
        <taxon>Thalictroideae</taxon>
        <taxon>Aquilegia</taxon>
    </lineage>
</organism>
<evidence type="ECO:0000313" key="2">
    <source>
        <dbReference type="EMBL" id="PIA33306.1"/>
    </source>
</evidence>
<dbReference type="AlphaFoldDB" id="A0A2G5CPV5"/>
<dbReference type="InParanoid" id="A0A2G5CPV5"/>
<dbReference type="PANTHER" id="PTHR47123:SF15">
    <property type="entry name" value="F-BOX PROTEIN SKIP23"/>
    <property type="match status" value="1"/>
</dbReference>
<evidence type="ECO:0000259" key="1">
    <source>
        <dbReference type="Pfam" id="PF03478"/>
    </source>
</evidence>
<name>A0A2G5CPV5_AQUCA</name>
<sequence>MEEERDWSELPEDMLIQISNHLQTYRFESIKFRSVCQSWRKSSPPLPPPFSLNPIILPIKKIERFDDDFGKLIETTIYLIRRPNKKNKDFQSESARAAWLIKVEEDKTLNVIHPLDAITRELMIPSPKTAPTGLSLLDFEVIGVCKEYILVPKQEADYMSKLRNDFLYLITSNDPVQKVVVSSSTCTAANNNKDCVIMVLHFSKSLCFFRYGATHKWSDIAVHQDSSKSYFSDIIYYQRQFYFVENTGRTCVIDPYTLSTTLVANPIVHGYLEKKRLLESNGELFLVDIYVNENGPRVPQQRDGFFQSFPIDCKVFRLDKQRKQWIEVQSLDDRVFFVSNNCSFSILAMDFSGCKGNCILLLDYFFLSSVGDMCDHDVGIFDLDSRTFNRLLSHSSYLQLLWPPPRWISAPAP</sequence>
<dbReference type="EMBL" id="KZ305058">
    <property type="protein sequence ID" value="PIA33306.1"/>
    <property type="molecule type" value="Genomic_DNA"/>
</dbReference>
<dbReference type="Pfam" id="PF03478">
    <property type="entry name" value="Beta-prop_KIB1-4"/>
    <property type="match status" value="1"/>
</dbReference>
<gene>
    <name evidence="2" type="ORF">AQUCO_04100018v1</name>
</gene>
<dbReference type="OrthoDB" id="638130at2759"/>
<evidence type="ECO:0000313" key="3">
    <source>
        <dbReference type="Proteomes" id="UP000230069"/>
    </source>
</evidence>
<dbReference type="PANTHER" id="PTHR47123">
    <property type="entry name" value="F-BOX PROTEIN SKIP23"/>
    <property type="match status" value="1"/>
</dbReference>
<reference evidence="2 3" key="1">
    <citation type="submission" date="2017-09" db="EMBL/GenBank/DDBJ databases">
        <title>WGS assembly of Aquilegia coerulea Goldsmith.</title>
        <authorList>
            <person name="Hodges S."/>
            <person name="Kramer E."/>
            <person name="Nordborg M."/>
            <person name="Tomkins J."/>
            <person name="Borevitz J."/>
            <person name="Derieg N."/>
            <person name="Yan J."/>
            <person name="Mihaltcheva S."/>
            <person name="Hayes R.D."/>
            <person name="Rokhsar D."/>
        </authorList>
    </citation>
    <scope>NUCLEOTIDE SEQUENCE [LARGE SCALE GENOMIC DNA]</scope>
    <source>
        <strain evidence="3">cv. Goldsmith</strain>
    </source>
</reference>
<dbReference type="InterPro" id="IPR051304">
    <property type="entry name" value="SCF_F-box_domain"/>
</dbReference>
<dbReference type="STRING" id="218851.A0A2G5CPV5"/>
<proteinExistence type="predicted"/>
<accession>A0A2G5CPV5</accession>
<protein>
    <recommendedName>
        <fullName evidence="1">KIB1-4 beta-propeller domain-containing protein</fullName>
    </recommendedName>
</protein>
<dbReference type="InterPro" id="IPR005174">
    <property type="entry name" value="KIB1-4_b-propeller"/>
</dbReference>
<dbReference type="Proteomes" id="UP000230069">
    <property type="component" value="Unassembled WGS sequence"/>
</dbReference>
<feature type="domain" description="KIB1-4 beta-propeller" evidence="1">
    <location>
        <begin position="72"/>
        <end position="382"/>
    </location>
</feature>
<keyword evidence="3" id="KW-1185">Reference proteome</keyword>
<dbReference type="Gene3D" id="1.20.1280.50">
    <property type="match status" value="1"/>
</dbReference>